<dbReference type="PANTHER" id="PTHR31689:SF0">
    <property type="entry name" value="DIAMINOPIMELATE EPIMERASE"/>
    <property type="match status" value="1"/>
</dbReference>
<dbReference type="InterPro" id="IPR018510">
    <property type="entry name" value="DAP_epimerase_AS"/>
</dbReference>
<keyword evidence="6" id="KW-0413">Isomerase</keyword>
<feature type="non-terminal residue" evidence="8">
    <location>
        <position position="82"/>
    </location>
</feature>
<dbReference type="Gene3D" id="3.10.310.10">
    <property type="entry name" value="Diaminopimelate Epimerase, Chain A, domain 1"/>
    <property type="match status" value="1"/>
</dbReference>
<dbReference type="PROSITE" id="PS01326">
    <property type="entry name" value="DAP_EPIMERASE"/>
    <property type="match status" value="1"/>
</dbReference>
<evidence type="ECO:0000256" key="2">
    <source>
        <dbReference type="ARBA" id="ARBA00010219"/>
    </source>
</evidence>
<dbReference type="GO" id="GO:0005829">
    <property type="term" value="C:cytosol"/>
    <property type="evidence" value="ECO:0007669"/>
    <property type="project" value="TreeGrafter"/>
</dbReference>
<evidence type="ECO:0000313" key="8">
    <source>
        <dbReference type="EMBL" id="KKL74561.1"/>
    </source>
</evidence>
<evidence type="ECO:0000256" key="4">
    <source>
        <dbReference type="ARBA" id="ARBA00022605"/>
    </source>
</evidence>
<reference evidence="8" key="1">
    <citation type="journal article" date="2015" name="Nature">
        <title>Complex archaea that bridge the gap between prokaryotes and eukaryotes.</title>
        <authorList>
            <person name="Spang A."/>
            <person name="Saw J.H."/>
            <person name="Jorgensen S.L."/>
            <person name="Zaremba-Niedzwiedzka K."/>
            <person name="Martijn J."/>
            <person name="Lind A.E."/>
            <person name="van Eijk R."/>
            <person name="Schleper C."/>
            <person name="Guy L."/>
            <person name="Ettema T.J."/>
        </authorList>
    </citation>
    <scope>NUCLEOTIDE SEQUENCE</scope>
</reference>
<dbReference type="GO" id="GO:0008837">
    <property type="term" value="F:diaminopimelate epimerase activity"/>
    <property type="evidence" value="ECO:0007669"/>
    <property type="project" value="UniProtKB-EC"/>
</dbReference>
<proteinExistence type="inferred from homology"/>
<sequence>MRFTKMHGIGNDYIYVNCFEERIDNPAELAKIVSDRHFGIGGDGLILIGPSKIADVRMRIFNADGSEAEMCGNGIRCVAKYA</sequence>
<comment type="pathway">
    <text evidence="1">Amino-acid biosynthesis; L-lysine biosynthesis via DAP pathway; DL-2,6-diaminopimelate from LL-2,6-diaminopimelate: step 1/1.</text>
</comment>
<dbReference type="GO" id="GO:0009089">
    <property type="term" value="P:lysine biosynthetic process via diaminopimelate"/>
    <property type="evidence" value="ECO:0007669"/>
    <property type="project" value="UniProtKB-UniPathway"/>
</dbReference>
<keyword evidence="4" id="KW-0028">Amino-acid biosynthesis</keyword>
<accession>A0A0F9F7S3</accession>
<evidence type="ECO:0000256" key="6">
    <source>
        <dbReference type="ARBA" id="ARBA00023235"/>
    </source>
</evidence>
<dbReference type="SUPFAM" id="SSF54506">
    <property type="entry name" value="Diaminopimelate epimerase-like"/>
    <property type="match status" value="1"/>
</dbReference>
<dbReference type="AlphaFoldDB" id="A0A0F9F7S3"/>
<keyword evidence="5" id="KW-0457">Lysine biosynthesis</keyword>
<dbReference type="UniPathway" id="UPA00034">
    <property type="reaction ID" value="UER00025"/>
</dbReference>
<dbReference type="PANTHER" id="PTHR31689">
    <property type="entry name" value="DIAMINOPIMELATE EPIMERASE, CHLOROPLASTIC"/>
    <property type="match status" value="1"/>
</dbReference>
<dbReference type="EMBL" id="LAZR01024610">
    <property type="protein sequence ID" value="KKL74561.1"/>
    <property type="molecule type" value="Genomic_DNA"/>
</dbReference>
<evidence type="ECO:0000256" key="5">
    <source>
        <dbReference type="ARBA" id="ARBA00023154"/>
    </source>
</evidence>
<evidence type="ECO:0000256" key="3">
    <source>
        <dbReference type="ARBA" id="ARBA00013080"/>
    </source>
</evidence>
<protein>
    <recommendedName>
        <fullName evidence="3">diaminopimelate epimerase</fullName>
        <ecNumber evidence="3">5.1.1.7</ecNumber>
    </recommendedName>
</protein>
<name>A0A0F9F7S3_9ZZZZ</name>
<gene>
    <name evidence="8" type="ORF">LCGC14_2063650</name>
</gene>
<dbReference type="Pfam" id="PF01678">
    <property type="entry name" value="DAP_epimerase"/>
    <property type="match status" value="1"/>
</dbReference>
<evidence type="ECO:0000256" key="1">
    <source>
        <dbReference type="ARBA" id="ARBA00005196"/>
    </source>
</evidence>
<organism evidence="8">
    <name type="scientific">marine sediment metagenome</name>
    <dbReference type="NCBI Taxonomy" id="412755"/>
    <lineage>
        <taxon>unclassified sequences</taxon>
        <taxon>metagenomes</taxon>
        <taxon>ecological metagenomes</taxon>
    </lineage>
</organism>
<comment type="similarity">
    <text evidence="2">Belongs to the diaminopimelate epimerase family.</text>
</comment>
<comment type="catalytic activity">
    <reaction evidence="7">
        <text>(2S,6S)-2,6-diaminopimelate = meso-2,6-diaminopimelate</text>
        <dbReference type="Rhea" id="RHEA:15393"/>
        <dbReference type="ChEBI" id="CHEBI:57609"/>
        <dbReference type="ChEBI" id="CHEBI:57791"/>
        <dbReference type="EC" id="5.1.1.7"/>
    </reaction>
</comment>
<comment type="caution">
    <text evidence="8">The sequence shown here is derived from an EMBL/GenBank/DDBJ whole genome shotgun (WGS) entry which is preliminary data.</text>
</comment>
<evidence type="ECO:0000256" key="7">
    <source>
        <dbReference type="ARBA" id="ARBA00051712"/>
    </source>
</evidence>
<dbReference type="EC" id="5.1.1.7" evidence="3"/>
<dbReference type="InterPro" id="IPR001653">
    <property type="entry name" value="DAP_epimerase_DapF"/>
</dbReference>